<dbReference type="RefSeq" id="WP_184958566.1">
    <property type="nucleotide sequence ID" value="NZ_JACHIN010000001.1"/>
</dbReference>
<protein>
    <submittedName>
        <fullName evidence="1">Putative nucleic acid-binding protein</fullName>
    </submittedName>
</protein>
<proteinExistence type="predicted"/>
<organism evidence="1 2">
    <name type="scientific">Nonomuraea endophytica</name>
    <dbReference type="NCBI Taxonomy" id="714136"/>
    <lineage>
        <taxon>Bacteria</taxon>
        <taxon>Bacillati</taxon>
        <taxon>Actinomycetota</taxon>
        <taxon>Actinomycetes</taxon>
        <taxon>Streptosporangiales</taxon>
        <taxon>Streptosporangiaceae</taxon>
        <taxon>Nonomuraea</taxon>
    </lineage>
</organism>
<dbReference type="PANTHER" id="PTHR39550:SF1">
    <property type="entry name" value="SLL0658 PROTEIN"/>
    <property type="match status" value="1"/>
</dbReference>
<keyword evidence="2" id="KW-1185">Reference proteome</keyword>
<gene>
    <name evidence="1" type="ORF">HNR40_000930</name>
</gene>
<evidence type="ECO:0000313" key="1">
    <source>
        <dbReference type="EMBL" id="MBB5075484.1"/>
    </source>
</evidence>
<sequence length="169" mass="18982">MVDAMVLHHFAKSDRLDVLGVSVSTMSTTHIVAREVDKYSSEYPSLRSITDLEWLRILPQDTDEELIAFGQWVDVLGAGDHNLGEASVFTAAEIQRLIAITDDRDATKVGRKRGLEVHGTVWLLTRLHRLGKMTLVEICGHVDALRHSGMRLPCTGRDLVRWARERGLL</sequence>
<name>A0A7W7ZXW6_9ACTN</name>
<dbReference type="Proteomes" id="UP000568380">
    <property type="component" value="Unassembled WGS sequence"/>
</dbReference>
<accession>A0A7W7ZXW6</accession>
<dbReference type="PANTHER" id="PTHR39550">
    <property type="entry name" value="SLL0658 PROTEIN"/>
    <property type="match status" value="1"/>
</dbReference>
<dbReference type="AlphaFoldDB" id="A0A7W7ZXW6"/>
<evidence type="ECO:0000313" key="2">
    <source>
        <dbReference type="Proteomes" id="UP000568380"/>
    </source>
</evidence>
<dbReference type="Pfam" id="PF11848">
    <property type="entry name" value="DUF3368"/>
    <property type="match status" value="1"/>
</dbReference>
<dbReference type="InterPro" id="IPR021799">
    <property type="entry name" value="PIN-like_prokaryotic"/>
</dbReference>
<reference evidence="1 2" key="1">
    <citation type="submission" date="2020-08" db="EMBL/GenBank/DDBJ databases">
        <title>Genomic Encyclopedia of Type Strains, Phase IV (KMG-IV): sequencing the most valuable type-strain genomes for metagenomic binning, comparative biology and taxonomic classification.</title>
        <authorList>
            <person name="Goeker M."/>
        </authorList>
    </citation>
    <scope>NUCLEOTIDE SEQUENCE [LARGE SCALE GENOMIC DNA]</scope>
    <source>
        <strain evidence="1 2">DSM 45385</strain>
    </source>
</reference>
<dbReference type="EMBL" id="JACHIN010000001">
    <property type="protein sequence ID" value="MBB5075484.1"/>
    <property type="molecule type" value="Genomic_DNA"/>
</dbReference>
<comment type="caution">
    <text evidence="1">The sequence shown here is derived from an EMBL/GenBank/DDBJ whole genome shotgun (WGS) entry which is preliminary data.</text>
</comment>